<protein>
    <recommendedName>
        <fullName evidence="5">DUF222 domain-containing protein</fullName>
    </recommendedName>
</protein>
<dbReference type="RefSeq" id="WP_269592622.1">
    <property type="nucleotide sequence ID" value="NZ_CP130954.1"/>
</dbReference>
<evidence type="ECO:0000313" key="1">
    <source>
        <dbReference type="EMBL" id="MCZ4589661.1"/>
    </source>
</evidence>
<organism evidence="2 4">
    <name type="scientific">Rhodococcus opacus</name>
    <name type="common">Nocardia opaca</name>
    <dbReference type="NCBI Taxonomy" id="37919"/>
    <lineage>
        <taxon>Bacteria</taxon>
        <taxon>Bacillati</taxon>
        <taxon>Actinomycetota</taxon>
        <taxon>Actinomycetes</taxon>
        <taxon>Mycobacteriales</taxon>
        <taxon>Nocardiaceae</taxon>
        <taxon>Rhodococcus</taxon>
    </lineage>
</organism>
<reference evidence="2" key="2">
    <citation type="submission" date="2023-07" db="EMBL/GenBank/DDBJ databases">
        <title>Genomic analysis of Rhodococcus opacus VOC-14 with glycol ethers degradation activity.</title>
        <authorList>
            <person name="Narkevich D.A."/>
            <person name="Hlushen A.M."/>
            <person name="Akhremchuk A.E."/>
            <person name="Sikolenko M.A."/>
            <person name="Valentovich L.N."/>
        </authorList>
    </citation>
    <scope>NUCLEOTIDE SEQUENCE</scope>
    <source>
        <strain evidence="2">VOC-14</strain>
        <plasmid evidence="2">pRho-VOC14-C342</plasmid>
    </source>
</reference>
<accession>A0AAX3YRQ5</accession>
<evidence type="ECO:0000313" key="2">
    <source>
        <dbReference type="EMBL" id="WLF51180.1"/>
    </source>
</evidence>
<evidence type="ECO:0008006" key="5">
    <source>
        <dbReference type="Google" id="ProtNLM"/>
    </source>
</evidence>
<dbReference type="Proteomes" id="UP001231166">
    <property type="component" value="Plasmid pRho-VOC14-C342"/>
</dbReference>
<keyword evidence="3" id="KW-1185">Reference proteome</keyword>
<dbReference type="Proteomes" id="UP001066327">
    <property type="component" value="Unassembled WGS sequence"/>
</dbReference>
<sequence>MTTPVIATKSNFAEIHGIDAETGYLIDIDGAFLGVRPAITAVKYELFISAATAAARLLRARPVAGTAAVWSASQQRLFDALNIDLGQLRGHVHHDATRWLRDAIVQARVERRLRQEGKPLPARNVVYIRALASEIRLAQAGIDRLTA</sequence>
<gene>
    <name evidence="1" type="ORF">O4328_39515</name>
    <name evidence="2" type="ORF">Q5707_38105</name>
</gene>
<keyword evidence="2" id="KW-0614">Plasmid</keyword>
<evidence type="ECO:0000313" key="3">
    <source>
        <dbReference type="Proteomes" id="UP001066327"/>
    </source>
</evidence>
<reference evidence="1" key="1">
    <citation type="submission" date="2022-12" db="EMBL/GenBank/DDBJ databases">
        <authorList>
            <person name="Krivoruchko A.V."/>
            <person name="Elkin A."/>
        </authorList>
    </citation>
    <scope>NUCLEOTIDE SEQUENCE</scope>
    <source>
        <strain evidence="1">IEGM 249</strain>
    </source>
</reference>
<name>A0AAX3YRQ5_RHOOP</name>
<proteinExistence type="predicted"/>
<dbReference type="EMBL" id="JAPWIS010000034">
    <property type="protein sequence ID" value="MCZ4589661.1"/>
    <property type="molecule type" value="Genomic_DNA"/>
</dbReference>
<evidence type="ECO:0000313" key="4">
    <source>
        <dbReference type="Proteomes" id="UP001231166"/>
    </source>
</evidence>
<geneLocation type="plasmid" evidence="2 4">
    <name>pRho-VOC14-C342</name>
</geneLocation>
<dbReference type="AlphaFoldDB" id="A0AAX3YRQ5"/>
<dbReference type="EMBL" id="CP130954">
    <property type="protein sequence ID" value="WLF51180.1"/>
    <property type="molecule type" value="Genomic_DNA"/>
</dbReference>